<feature type="domain" description="PDZ" evidence="12">
    <location>
        <begin position="146"/>
        <end position="201"/>
    </location>
</feature>
<evidence type="ECO:0000259" key="12">
    <source>
        <dbReference type="PROSITE" id="PS50106"/>
    </source>
</evidence>
<dbReference type="InterPro" id="IPR004387">
    <property type="entry name" value="Pept_M50_Zn"/>
</dbReference>
<keyword evidence="7" id="KW-0862">Zinc</keyword>
<keyword evidence="8 11" id="KW-1133">Transmembrane helix</keyword>
<dbReference type="PANTHER" id="PTHR42837:SF2">
    <property type="entry name" value="MEMBRANE METALLOPROTEASE ARASP2, CHLOROPLASTIC-RELATED"/>
    <property type="match status" value="1"/>
</dbReference>
<feature type="transmembrane region" description="Helical" evidence="11">
    <location>
        <begin position="405"/>
        <end position="427"/>
    </location>
</feature>
<evidence type="ECO:0000256" key="3">
    <source>
        <dbReference type="ARBA" id="ARBA00007931"/>
    </source>
</evidence>
<evidence type="ECO:0000256" key="1">
    <source>
        <dbReference type="ARBA" id="ARBA00001947"/>
    </source>
</evidence>
<evidence type="ECO:0000256" key="5">
    <source>
        <dbReference type="ARBA" id="ARBA00022692"/>
    </source>
</evidence>
<dbReference type="GO" id="GO:0006508">
    <property type="term" value="P:proteolysis"/>
    <property type="evidence" value="ECO:0007669"/>
    <property type="project" value="UniProtKB-KW"/>
</dbReference>
<gene>
    <name evidence="13" type="primary">rseP</name>
    <name evidence="13" type="ORF">FEM03_03130</name>
</gene>
<name>A0A5R8KJ80_9BACT</name>
<feature type="transmembrane region" description="Helical" evidence="11">
    <location>
        <begin position="7"/>
        <end position="27"/>
    </location>
</feature>
<evidence type="ECO:0000256" key="6">
    <source>
        <dbReference type="ARBA" id="ARBA00022801"/>
    </source>
</evidence>
<dbReference type="PANTHER" id="PTHR42837">
    <property type="entry name" value="REGULATOR OF SIGMA-E PROTEASE RSEP"/>
    <property type="match status" value="1"/>
</dbReference>
<dbReference type="SUPFAM" id="SSF50156">
    <property type="entry name" value="PDZ domain-like"/>
    <property type="match status" value="2"/>
</dbReference>
<comment type="similarity">
    <text evidence="3">Belongs to the peptidase M50B family.</text>
</comment>
<dbReference type="GO" id="GO:0016020">
    <property type="term" value="C:membrane"/>
    <property type="evidence" value="ECO:0007669"/>
    <property type="project" value="UniProtKB-SubCell"/>
</dbReference>
<dbReference type="Gene3D" id="2.30.42.10">
    <property type="match status" value="2"/>
</dbReference>
<keyword evidence="14" id="KW-1185">Reference proteome</keyword>
<sequence>MDFLLNALRFIGILFLVVMVFNLMILVHELGHFLAAKWRGLKVEKFYIWFGKPIWKKKINGVEYGLGSIPAGGFVMLPQMAPMDAIEGSGETDREQLPPITPLDKIIVAFAGPLFSFLLAAFFACLVWHFGKAEYEGEKVTTIGWVLKDGPADRAGLLPGDKIVSIDGSPIKSWRGMVDSVVWGIMASEGDTIHFLVERPGQGEVKVPVAAEKPKAEVEVAWWKSIFTRPPFRQVGISAVQKLTVGGFMDDQPNSPAQEAGLLKGDEIVSVNGAKAWNIGGLNELLKASSGKPVQLGYLRGDATLEATVTPRPPDQRPADWNLDDTAFLNLGIIWDVNGERKLAHPLPQDQLWDASRTIFQTLSKLMPGSGSDIGASHLSGFIGIGNVYYRLFQNPDFWDAWLSVIWFSVVLNINLAILNMLPFPVLDGGHIVMAILEWIRRKPINIRLLEVLQTACVLLLLGFMVFVSFKDTGDIMGVGRKKEAAESAVEPKFLPPAQRSSTGNP</sequence>
<accession>A0A5R8KJ80</accession>
<organism evidence="13 14">
    <name type="scientific">Phragmitibacter flavus</name>
    <dbReference type="NCBI Taxonomy" id="2576071"/>
    <lineage>
        <taxon>Bacteria</taxon>
        <taxon>Pseudomonadati</taxon>
        <taxon>Verrucomicrobiota</taxon>
        <taxon>Verrucomicrobiia</taxon>
        <taxon>Verrucomicrobiales</taxon>
        <taxon>Verrucomicrobiaceae</taxon>
        <taxon>Phragmitibacter</taxon>
    </lineage>
</organism>
<dbReference type="NCBIfam" id="TIGR00054">
    <property type="entry name" value="RIP metalloprotease RseP"/>
    <property type="match status" value="1"/>
</dbReference>
<dbReference type="InterPro" id="IPR008915">
    <property type="entry name" value="Peptidase_M50"/>
</dbReference>
<dbReference type="CDD" id="cd06163">
    <property type="entry name" value="S2P-M50_PDZ_RseP-like"/>
    <property type="match status" value="1"/>
</dbReference>
<dbReference type="InterPro" id="IPR001478">
    <property type="entry name" value="PDZ"/>
</dbReference>
<feature type="transmembrane region" description="Helical" evidence="11">
    <location>
        <begin position="374"/>
        <end position="393"/>
    </location>
</feature>
<evidence type="ECO:0000313" key="14">
    <source>
        <dbReference type="Proteomes" id="UP000306196"/>
    </source>
</evidence>
<dbReference type="GO" id="GO:0004222">
    <property type="term" value="F:metalloendopeptidase activity"/>
    <property type="evidence" value="ECO:0007669"/>
    <property type="project" value="InterPro"/>
</dbReference>
<protein>
    <submittedName>
        <fullName evidence="13">RIP metalloprotease RseP</fullName>
    </submittedName>
</protein>
<evidence type="ECO:0000256" key="8">
    <source>
        <dbReference type="ARBA" id="ARBA00022989"/>
    </source>
</evidence>
<evidence type="ECO:0000256" key="9">
    <source>
        <dbReference type="ARBA" id="ARBA00023049"/>
    </source>
</evidence>
<keyword evidence="4 13" id="KW-0645">Protease</keyword>
<dbReference type="AlphaFoldDB" id="A0A5R8KJ80"/>
<evidence type="ECO:0000256" key="11">
    <source>
        <dbReference type="SAM" id="Phobius"/>
    </source>
</evidence>
<reference evidence="13 14" key="1">
    <citation type="submission" date="2019-05" db="EMBL/GenBank/DDBJ databases">
        <title>Verrucobacter flavum gen. nov., sp. nov. a new member of the family Verrucomicrobiaceae.</title>
        <authorList>
            <person name="Szuroczki S."/>
            <person name="Abbaszade G."/>
            <person name="Szabo A."/>
            <person name="Felfoldi T."/>
            <person name="Schumann P."/>
            <person name="Boka K."/>
            <person name="Keki Z."/>
            <person name="Toumi M."/>
            <person name="Toth E."/>
        </authorList>
    </citation>
    <scope>NUCLEOTIDE SEQUENCE [LARGE SCALE GENOMIC DNA]</scope>
    <source>
        <strain evidence="13 14">MG-N-17</strain>
    </source>
</reference>
<feature type="transmembrane region" description="Helical" evidence="11">
    <location>
        <begin position="448"/>
        <end position="470"/>
    </location>
</feature>
<dbReference type="SMART" id="SM00228">
    <property type="entry name" value="PDZ"/>
    <property type="match status" value="2"/>
</dbReference>
<comment type="caution">
    <text evidence="13">The sequence shown here is derived from an EMBL/GenBank/DDBJ whole genome shotgun (WGS) entry which is preliminary data.</text>
</comment>
<dbReference type="EMBL" id="VAUV01000002">
    <property type="protein sequence ID" value="TLD72364.1"/>
    <property type="molecule type" value="Genomic_DNA"/>
</dbReference>
<evidence type="ECO:0000256" key="4">
    <source>
        <dbReference type="ARBA" id="ARBA00022670"/>
    </source>
</evidence>
<dbReference type="PROSITE" id="PS50106">
    <property type="entry name" value="PDZ"/>
    <property type="match status" value="1"/>
</dbReference>
<dbReference type="InterPro" id="IPR041489">
    <property type="entry name" value="PDZ_6"/>
</dbReference>
<evidence type="ECO:0000256" key="10">
    <source>
        <dbReference type="ARBA" id="ARBA00023136"/>
    </source>
</evidence>
<keyword evidence="10 11" id="KW-0472">Membrane</keyword>
<keyword evidence="9 13" id="KW-0482">Metalloprotease</keyword>
<dbReference type="RefSeq" id="WP_138084720.1">
    <property type="nucleotide sequence ID" value="NZ_VAUV01000002.1"/>
</dbReference>
<evidence type="ECO:0000256" key="7">
    <source>
        <dbReference type="ARBA" id="ARBA00022833"/>
    </source>
</evidence>
<comment type="cofactor">
    <cofactor evidence="1">
        <name>Zn(2+)</name>
        <dbReference type="ChEBI" id="CHEBI:29105"/>
    </cofactor>
</comment>
<dbReference type="Pfam" id="PF02163">
    <property type="entry name" value="Peptidase_M50"/>
    <property type="match status" value="1"/>
</dbReference>
<dbReference type="Proteomes" id="UP000306196">
    <property type="component" value="Unassembled WGS sequence"/>
</dbReference>
<keyword evidence="5 11" id="KW-0812">Transmembrane</keyword>
<dbReference type="InterPro" id="IPR036034">
    <property type="entry name" value="PDZ_sf"/>
</dbReference>
<proteinExistence type="inferred from homology"/>
<keyword evidence="6" id="KW-0378">Hydrolase</keyword>
<dbReference type="OrthoDB" id="9782003at2"/>
<evidence type="ECO:0000313" key="13">
    <source>
        <dbReference type="EMBL" id="TLD72364.1"/>
    </source>
</evidence>
<comment type="subcellular location">
    <subcellularLocation>
        <location evidence="2">Membrane</location>
        <topology evidence="2">Multi-pass membrane protein</topology>
    </subcellularLocation>
</comment>
<evidence type="ECO:0000256" key="2">
    <source>
        <dbReference type="ARBA" id="ARBA00004141"/>
    </source>
</evidence>
<feature type="transmembrane region" description="Helical" evidence="11">
    <location>
        <begin position="106"/>
        <end position="130"/>
    </location>
</feature>
<dbReference type="Pfam" id="PF17820">
    <property type="entry name" value="PDZ_6"/>
    <property type="match status" value="2"/>
</dbReference>